<keyword evidence="2" id="KW-1185">Reference proteome</keyword>
<dbReference type="EMBL" id="PQFF01000109">
    <property type="protein sequence ID" value="RHZ81744.1"/>
    <property type="molecule type" value="Genomic_DNA"/>
</dbReference>
<dbReference type="AlphaFoldDB" id="A0A397J977"/>
<organism evidence="1 2">
    <name type="scientific">Diversispora epigaea</name>
    <dbReference type="NCBI Taxonomy" id="1348612"/>
    <lineage>
        <taxon>Eukaryota</taxon>
        <taxon>Fungi</taxon>
        <taxon>Fungi incertae sedis</taxon>
        <taxon>Mucoromycota</taxon>
        <taxon>Glomeromycotina</taxon>
        <taxon>Glomeromycetes</taxon>
        <taxon>Diversisporales</taxon>
        <taxon>Diversisporaceae</taxon>
        <taxon>Diversispora</taxon>
    </lineage>
</organism>
<dbReference type="Proteomes" id="UP000266861">
    <property type="component" value="Unassembled WGS sequence"/>
</dbReference>
<reference evidence="1 2" key="1">
    <citation type="submission" date="2018-08" db="EMBL/GenBank/DDBJ databases">
        <title>Genome and evolution of the arbuscular mycorrhizal fungus Diversispora epigaea (formerly Glomus versiforme) and its bacterial endosymbionts.</title>
        <authorList>
            <person name="Sun X."/>
            <person name="Fei Z."/>
            <person name="Harrison M."/>
        </authorList>
    </citation>
    <scope>NUCLEOTIDE SEQUENCE [LARGE SCALE GENOMIC DNA]</scope>
    <source>
        <strain evidence="1 2">IT104</strain>
    </source>
</reference>
<accession>A0A397J977</accession>
<name>A0A397J977_9GLOM</name>
<sequence length="133" mass="15027">MVKEAFSSERFQLSNQWVCNVLVCIEILDSCLPFTLASNISVQDYNSFIENQELSGCKFEYKNDIVYIVEMGFAERGAVVETLGNSFRAVCPSTTYVTYNNPIKIHGSPCKGIYSSLLDLSLVLLTSLRWNLY</sequence>
<protein>
    <submittedName>
        <fullName evidence="1">Uncharacterized protein</fullName>
    </submittedName>
</protein>
<proteinExistence type="predicted"/>
<dbReference type="OrthoDB" id="2440803at2759"/>
<evidence type="ECO:0000313" key="1">
    <source>
        <dbReference type="EMBL" id="RHZ81744.1"/>
    </source>
</evidence>
<gene>
    <name evidence="1" type="ORF">Glove_117g502</name>
</gene>
<evidence type="ECO:0000313" key="2">
    <source>
        <dbReference type="Proteomes" id="UP000266861"/>
    </source>
</evidence>
<comment type="caution">
    <text evidence="1">The sequence shown here is derived from an EMBL/GenBank/DDBJ whole genome shotgun (WGS) entry which is preliminary data.</text>
</comment>